<comment type="caution">
    <text evidence="1">The sequence shown here is derived from an EMBL/GenBank/DDBJ whole genome shotgun (WGS) entry which is preliminary data.</text>
</comment>
<evidence type="ECO:0000313" key="1">
    <source>
        <dbReference type="EMBL" id="KAK6974415.1"/>
    </source>
</evidence>
<reference evidence="1 2" key="1">
    <citation type="journal article" date="2024" name="J Genomics">
        <title>Draft genome sequencing and assembly of Favolaschia claudopus CIRM-BRFM 2984 isolated from oak limbs.</title>
        <authorList>
            <person name="Navarro D."/>
            <person name="Drula E."/>
            <person name="Chaduli D."/>
            <person name="Cazenave R."/>
            <person name="Ahrendt S."/>
            <person name="Wang J."/>
            <person name="Lipzen A."/>
            <person name="Daum C."/>
            <person name="Barry K."/>
            <person name="Grigoriev I.V."/>
            <person name="Favel A."/>
            <person name="Rosso M.N."/>
            <person name="Martin F."/>
        </authorList>
    </citation>
    <scope>NUCLEOTIDE SEQUENCE [LARGE SCALE GENOMIC DNA]</scope>
    <source>
        <strain evidence="1 2">CIRM-BRFM 2984</strain>
    </source>
</reference>
<dbReference type="AlphaFoldDB" id="A0AAV9Z8T1"/>
<gene>
    <name evidence="1" type="ORF">R3P38DRAFT_2811977</name>
</gene>
<dbReference type="Proteomes" id="UP001362999">
    <property type="component" value="Unassembled WGS sequence"/>
</dbReference>
<organism evidence="1 2">
    <name type="scientific">Favolaschia claudopus</name>
    <dbReference type="NCBI Taxonomy" id="2862362"/>
    <lineage>
        <taxon>Eukaryota</taxon>
        <taxon>Fungi</taxon>
        <taxon>Dikarya</taxon>
        <taxon>Basidiomycota</taxon>
        <taxon>Agaricomycotina</taxon>
        <taxon>Agaricomycetes</taxon>
        <taxon>Agaricomycetidae</taxon>
        <taxon>Agaricales</taxon>
        <taxon>Marasmiineae</taxon>
        <taxon>Mycenaceae</taxon>
        <taxon>Favolaschia</taxon>
    </lineage>
</organism>
<evidence type="ECO:0000313" key="2">
    <source>
        <dbReference type="Proteomes" id="UP001362999"/>
    </source>
</evidence>
<name>A0AAV9Z8T1_9AGAR</name>
<keyword evidence="2" id="KW-1185">Reference proteome</keyword>
<sequence length="135" mass="14944">MRYLPHIDGICLASILIFIIWARHLVYPPVADWNHLPFSKIEWILQLIFNVYSSENHAREDDDKRMRIVRDCKDWVTAFSLGLRGRVGELYAEGVGGAGEIGEGNLAGDSELVDELSSRGGFWVGGGGEIAVDGV</sequence>
<dbReference type="EMBL" id="JAWWNJ010000184">
    <property type="protein sequence ID" value="KAK6974415.1"/>
    <property type="molecule type" value="Genomic_DNA"/>
</dbReference>
<proteinExistence type="predicted"/>
<accession>A0AAV9Z8T1</accession>
<protein>
    <submittedName>
        <fullName evidence="1">Uncharacterized protein</fullName>
    </submittedName>
</protein>